<keyword evidence="6 11" id="KW-1133">Transmembrane helix</keyword>
<dbReference type="GO" id="GO:0005789">
    <property type="term" value="C:endoplasmic reticulum membrane"/>
    <property type="evidence" value="ECO:0007669"/>
    <property type="project" value="UniProtKB-SubCell"/>
</dbReference>
<keyword evidence="7 9" id="KW-0472">Membrane</keyword>
<name>A0A9P8AGW1_9ASCO</name>
<feature type="transmembrane region" description="Helical" evidence="11">
    <location>
        <begin position="275"/>
        <end position="290"/>
    </location>
</feature>
<dbReference type="EMBL" id="JAHMUF010000019">
    <property type="protein sequence ID" value="KAG7192176.1"/>
    <property type="molecule type" value="Genomic_DNA"/>
</dbReference>
<dbReference type="GO" id="GO:0046513">
    <property type="term" value="P:ceramide biosynthetic process"/>
    <property type="evidence" value="ECO:0007669"/>
    <property type="project" value="InterPro"/>
</dbReference>
<comment type="similarity">
    <text evidence="2">Belongs to the sphingosine N-acyltransferase family.</text>
</comment>
<dbReference type="GeneID" id="66115264"/>
<evidence type="ECO:0000256" key="2">
    <source>
        <dbReference type="ARBA" id="ARBA00009808"/>
    </source>
</evidence>
<dbReference type="Proteomes" id="UP000790833">
    <property type="component" value="Unassembled WGS sequence"/>
</dbReference>
<dbReference type="PROSITE" id="PS50922">
    <property type="entry name" value="TLC"/>
    <property type="match status" value="1"/>
</dbReference>
<dbReference type="AlphaFoldDB" id="A0A9P8AGW1"/>
<dbReference type="SMART" id="SM00724">
    <property type="entry name" value="TLC"/>
    <property type="match status" value="1"/>
</dbReference>
<comment type="caution">
    <text evidence="13">The sequence shown here is derived from an EMBL/GenBank/DDBJ whole genome shotgun (WGS) entry which is preliminary data.</text>
</comment>
<feature type="transmembrane region" description="Helical" evidence="11">
    <location>
        <begin position="159"/>
        <end position="182"/>
    </location>
</feature>
<feature type="region of interest" description="Disordered" evidence="10">
    <location>
        <begin position="1"/>
        <end position="65"/>
    </location>
</feature>
<dbReference type="GO" id="GO:0050291">
    <property type="term" value="F:sphingosine N-acyltransferase activity"/>
    <property type="evidence" value="ECO:0007669"/>
    <property type="project" value="InterPro"/>
</dbReference>
<evidence type="ECO:0000256" key="1">
    <source>
        <dbReference type="ARBA" id="ARBA00004477"/>
    </source>
</evidence>
<feature type="transmembrane region" description="Helical" evidence="11">
    <location>
        <begin position="106"/>
        <end position="123"/>
    </location>
</feature>
<evidence type="ECO:0000256" key="11">
    <source>
        <dbReference type="SAM" id="Phobius"/>
    </source>
</evidence>
<dbReference type="InterPro" id="IPR006634">
    <property type="entry name" value="TLC-dom"/>
</dbReference>
<evidence type="ECO:0000256" key="3">
    <source>
        <dbReference type="ARBA" id="ARBA00022679"/>
    </source>
</evidence>
<evidence type="ECO:0000256" key="7">
    <source>
        <dbReference type="ARBA" id="ARBA00023136"/>
    </source>
</evidence>
<feature type="compositionally biased region" description="Polar residues" evidence="10">
    <location>
        <begin position="8"/>
        <end position="37"/>
    </location>
</feature>
<evidence type="ECO:0000256" key="9">
    <source>
        <dbReference type="PROSITE-ProRule" id="PRU00205"/>
    </source>
</evidence>
<feature type="domain" description="TLC" evidence="12">
    <location>
        <begin position="191"/>
        <end position="407"/>
    </location>
</feature>
<evidence type="ECO:0000256" key="5">
    <source>
        <dbReference type="ARBA" id="ARBA00022824"/>
    </source>
</evidence>
<comment type="subcellular location">
    <subcellularLocation>
        <location evidence="1">Endoplasmic reticulum membrane</location>
        <topology evidence="1">Multi-pass membrane protein</topology>
    </subcellularLocation>
</comment>
<feature type="transmembrane region" description="Helical" evidence="11">
    <location>
        <begin position="203"/>
        <end position="225"/>
    </location>
</feature>
<accession>A0A9P8AGW1</accession>
<evidence type="ECO:0000256" key="6">
    <source>
        <dbReference type="ARBA" id="ARBA00022989"/>
    </source>
</evidence>
<reference evidence="13" key="1">
    <citation type="submission" date="2021-03" db="EMBL/GenBank/DDBJ databases">
        <authorList>
            <person name="Palmer J.M."/>
        </authorList>
    </citation>
    <scope>NUCLEOTIDE SEQUENCE</scope>
    <source>
        <strain evidence="13">ARV_011</strain>
    </source>
</reference>
<evidence type="ECO:0000256" key="8">
    <source>
        <dbReference type="ARBA" id="ARBA00023180"/>
    </source>
</evidence>
<protein>
    <recommendedName>
        <fullName evidence="12">TLC domain-containing protein</fullName>
    </recommendedName>
</protein>
<feature type="compositionally biased region" description="Polar residues" evidence="10">
    <location>
        <begin position="52"/>
        <end position="65"/>
    </location>
</feature>
<feature type="transmembrane region" description="Helical" evidence="11">
    <location>
        <begin position="325"/>
        <end position="344"/>
    </location>
</feature>
<keyword evidence="3" id="KW-0808">Transferase</keyword>
<keyword evidence="14" id="KW-1185">Reference proteome</keyword>
<proteinExistence type="inferred from homology"/>
<evidence type="ECO:0000256" key="10">
    <source>
        <dbReference type="SAM" id="MobiDB-lite"/>
    </source>
</evidence>
<dbReference type="PANTHER" id="PTHR12560:SF11">
    <property type="entry name" value="CERAMIDE SYNTHASE LAC1-RELATED"/>
    <property type="match status" value="1"/>
</dbReference>
<feature type="transmembrane region" description="Helical" evidence="11">
    <location>
        <begin position="245"/>
        <end position="263"/>
    </location>
</feature>
<dbReference type="RefSeq" id="XP_043047726.1">
    <property type="nucleotide sequence ID" value="XM_043192671.1"/>
</dbReference>
<dbReference type="OrthoDB" id="3053196at2759"/>
<evidence type="ECO:0000313" key="14">
    <source>
        <dbReference type="Proteomes" id="UP000790833"/>
    </source>
</evidence>
<dbReference type="PANTHER" id="PTHR12560">
    <property type="entry name" value="LONGEVITY ASSURANCE FACTOR 1 LAG1"/>
    <property type="match status" value="1"/>
</dbReference>
<organism evidence="13 14">
    <name type="scientific">Scheffersomyces spartinae</name>
    <dbReference type="NCBI Taxonomy" id="45513"/>
    <lineage>
        <taxon>Eukaryota</taxon>
        <taxon>Fungi</taxon>
        <taxon>Dikarya</taxon>
        <taxon>Ascomycota</taxon>
        <taxon>Saccharomycotina</taxon>
        <taxon>Pichiomycetes</taxon>
        <taxon>Debaryomycetaceae</taxon>
        <taxon>Scheffersomyces</taxon>
    </lineage>
</organism>
<keyword evidence="4 9" id="KW-0812">Transmembrane</keyword>
<dbReference type="Pfam" id="PF03798">
    <property type="entry name" value="TRAM_LAG1_CLN8"/>
    <property type="match status" value="1"/>
</dbReference>
<feature type="region of interest" description="Disordered" evidence="10">
    <location>
        <begin position="412"/>
        <end position="436"/>
    </location>
</feature>
<sequence>MSKEEDVNTNITPFPTSRAEGSSSLSAGHLSPGQSPNQHRRRGSSVGHINLGDTSSPSFATMPTSNLGRRQLDARILKLSETGSSDMALVNKMIVAFRELTYRHTWVYQFIFLLVCIGLYVISGEDTEIHHQLKRWIIPAYHIEGTDQYGKGGDDFRFVFFYAVFFFFLREFLMCIVLRPLAYSLGITKESKVKRFMEQTYSMFYYGISGPFGLWIMRRLPLWFFETTPFYTNYPHKTHDIYFKVYYLGQAAFWVQQAVVLILQLEKPRKDFKELVLHHIITIALIWNSYRFHFTWMGLAVYITMDVSDFFLATSKTLNYLDSSLTPPFFIVFIFVWIYLRHWVNLRILWSVLTEFKTVGDYTLNWDTQQYKCYISQPIVFFLIAALQLVNAYWLFLIFRILYRMVVGGVTKDERSDSESEEEQGNEKKKKKKKNQ</sequence>
<gene>
    <name evidence="13" type="ORF">KQ657_001890</name>
</gene>
<feature type="transmembrane region" description="Helical" evidence="11">
    <location>
        <begin position="379"/>
        <end position="403"/>
    </location>
</feature>
<evidence type="ECO:0000259" key="12">
    <source>
        <dbReference type="PROSITE" id="PS50922"/>
    </source>
</evidence>
<keyword evidence="5" id="KW-0256">Endoplasmic reticulum</keyword>
<keyword evidence="8" id="KW-0325">Glycoprotein</keyword>
<evidence type="ECO:0000313" key="13">
    <source>
        <dbReference type="EMBL" id="KAG7192176.1"/>
    </source>
</evidence>
<evidence type="ECO:0000256" key="4">
    <source>
        <dbReference type="ARBA" id="ARBA00022692"/>
    </source>
</evidence>
<dbReference type="InterPro" id="IPR016439">
    <property type="entry name" value="Lag1/Lac1-like"/>
</dbReference>